<keyword evidence="3" id="KW-1185">Reference proteome</keyword>
<reference evidence="2 3" key="1">
    <citation type="submission" date="2017-02" db="EMBL/GenBank/DDBJ databases">
        <authorList>
            <person name="Peterson S.W."/>
        </authorList>
    </citation>
    <scope>NUCLEOTIDE SEQUENCE [LARGE SCALE GENOMIC DNA]</scope>
    <source>
        <strain evidence="2 3">ATCC BAA-909</strain>
    </source>
</reference>
<proteinExistence type="predicted"/>
<dbReference type="RefSeq" id="WP_078930486.1">
    <property type="nucleotide sequence ID" value="NZ_FUXC01000003.1"/>
</dbReference>
<dbReference type="GO" id="GO:0006799">
    <property type="term" value="P:polyphosphate biosynthetic process"/>
    <property type="evidence" value="ECO:0007669"/>
    <property type="project" value="UniProtKB-ARBA"/>
</dbReference>
<organism evidence="2 3">
    <name type="scientific">Treponema berlinense</name>
    <dbReference type="NCBI Taxonomy" id="225004"/>
    <lineage>
        <taxon>Bacteria</taxon>
        <taxon>Pseudomonadati</taxon>
        <taxon>Spirochaetota</taxon>
        <taxon>Spirochaetia</taxon>
        <taxon>Spirochaetales</taxon>
        <taxon>Treponemataceae</taxon>
        <taxon>Treponema</taxon>
    </lineage>
</organism>
<gene>
    <name evidence="2" type="ORF">SAMN02745152_00731</name>
</gene>
<dbReference type="STRING" id="225004.SAMN02745152_00731"/>
<dbReference type="Pfam" id="PF09359">
    <property type="entry name" value="VTC"/>
    <property type="match status" value="1"/>
</dbReference>
<dbReference type="Proteomes" id="UP000190395">
    <property type="component" value="Unassembled WGS sequence"/>
</dbReference>
<dbReference type="OrthoDB" id="9784042at2"/>
<evidence type="ECO:0000313" key="2">
    <source>
        <dbReference type="EMBL" id="SJZ61075.1"/>
    </source>
</evidence>
<accession>A0A1T4M2F5</accession>
<name>A0A1T4M2F5_9SPIR</name>
<dbReference type="CDD" id="cd07750">
    <property type="entry name" value="PolyPPase_VTC_like"/>
    <property type="match status" value="1"/>
</dbReference>
<dbReference type="GeneID" id="303366993"/>
<sequence length="231" mass="26872">MPKFRHEFKYFSPEMVLSAIEQRIGALLCLDKNTGEAGEYAIRSIYFDDIYDTCFLENENGTDPREKFRIRIYNCSKERITLELKQKINGMCLKTSCPVPLKTLEQIMAGQIPDFTAQTPYLLKKLISQMHFRALRPVVIVAYERVPFVYPDGNVRVTFDRNLRSSSNIEDFFNPQAAFRSVLSVGTNMMEVKFDEFLPDFINEACQTSLLQWTSFSKFYLCRKFDIHGMA</sequence>
<protein>
    <submittedName>
        <fullName evidence="2">VTC domain-containing protein</fullName>
    </submittedName>
</protein>
<dbReference type="Gene3D" id="3.20.100.30">
    <property type="entry name" value="VTC, catalytic tunnel domain"/>
    <property type="match status" value="1"/>
</dbReference>
<feature type="domain" description="VTC" evidence="1">
    <location>
        <begin position="4"/>
        <end position="221"/>
    </location>
</feature>
<dbReference type="EMBL" id="FUXC01000003">
    <property type="protein sequence ID" value="SJZ61075.1"/>
    <property type="molecule type" value="Genomic_DNA"/>
</dbReference>
<dbReference type="InterPro" id="IPR018966">
    <property type="entry name" value="VTC_domain"/>
</dbReference>
<dbReference type="InterPro" id="IPR042267">
    <property type="entry name" value="VTC_sf"/>
</dbReference>
<dbReference type="AlphaFoldDB" id="A0A1T4M2F5"/>
<evidence type="ECO:0000313" key="3">
    <source>
        <dbReference type="Proteomes" id="UP000190395"/>
    </source>
</evidence>
<evidence type="ECO:0000259" key="1">
    <source>
        <dbReference type="Pfam" id="PF09359"/>
    </source>
</evidence>